<dbReference type="Gene3D" id="3.20.20.140">
    <property type="entry name" value="Metal-dependent hydrolases"/>
    <property type="match status" value="1"/>
</dbReference>
<dbReference type="OrthoDB" id="413993at2759"/>
<dbReference type="InterPro" id="IPR053044">
    <property type="entry name" value="Metallo-hydrolase/TatD-type"/>
</dbReference>
<dbReference type="EMBL" id="KN847495">
    <property type="protein sequence ID" value="KIW16197.1"/>
    <property type="molecule type" value="Genomic_DNA"/>
</dbReference>
<dbReference type="PANTHER" id="PTHR47345">
    <property type="entry name" value="CUT9-INTERACTING PROTEIN SCN1"/>
    <property type="match status" value="1"/>
</dbReference>
<name>A0A0D1ZTT5_9EURO</name>
<organism evidence="2 3">
    <name type="scientific">Exophiala spinifera</name>
    <dbReference type="NCBI Taxonomy" id="91928"/>
    <lineage>
        <taxon>Eukaryota</taxon>
        <taxon>Fungi</taxon>
        <taxon>Dikarya</taxon>
        <taxon>Ascomycota</taxon>
        <taxon>Pezizomycotina</taxon>
        <taxon>Eurotiomycetes</taxon>
        <taxon>Chaetothyriomycetidae</taxon>
        <taxon>Chaetothyriales</taxon>
        <taxon>Herpotrichiellaceae</taxon>
        <taxon>Exophiala</taxon>
    </lineage>
</organism>
<dbReference type="VEuPathDB" id="FungiDB:PV08_06248"/>
<dbReference type="PANTHER" id="PTHR47345:SF1">
    <property type="entry name" value="CUT9-INTERACTING PROTEIN SCN1"/>
    <property type="match status" value="1"/>
</dbReference>
<dbReference type="Pfam" id="PF01026">
    <property type="entry name" value="TatD_DNase"/>
    <property type="match status" value="1"/>
</dbReference>
<dbReference type="AlphaFoldDB" id="A0A0D1ZTT5"/>
<dbReference type="HOGENOM" id="CLU_031506_3_0_1"/>
<feature type="region of interest" description="Disordered" evidence="1">
    <location>
        <begin position="242"/>
        <end position="276"/>
    </location>
</feature>
<sequence>MSDGKDKNDSIWEIGVFDSHCHPTDIMASVKDIARMKARVLTIMATRSQDQDMVEKTARLCPVGSPSELSDIQSTRVVPAFGWHPWFSHQMYDDRSTQDQPEPVEHYKSVLVPSPQDKMFLEALPAPVSLREFLQRTEARLKEFPYALVGEVGLDRSFRLPEVPSAMTGDTTQKTGGSEEEYTPGSREGRPLSPYRVNLDHQKTILKAQFDLAAKMHRPVSVHSVQAHGLVFELMQSLWKGHEKPSKRERKQQTAAAASTTRDDEETGNAITHPSLPYPPRICMHSYSGPPDALKQFLNRAVPADVYFSFSSVINFSNVSSTKVAKVIEEVPDDRILVESDLHCAGERMDALLGEIVEKICEIKGWSLEDGARRLKQNWIKFIFG</sequence>
<evidence type="ECO:0000313" key="3">
    <source>
        <dbReference type="Proteomes" id="UP000053328"/>
    </source>
</evidence>
<dbReference type="InterPro" id="IPR032466">
    <property type="entry name" value="Metal_Hydrolase"/>
</dbReference>
<protein>
    <recommendedName>
        <fullName evidence="4">Cut9 interacting protein Scn1</fullName>
    </recommendedName>
</protein>
<accession>A0A0D1ZTT5</accession>
<evidence type="ECO:0000256" key="1">
    <source>
        <dbReference type="SAM" id="MobiDB-lite"/>
    </source>
</evidence>
<evidence type="ECO:0008006" key="4">
    <source>
        <dbReference type="Google" id="ProtNLM"/>
    </source>
</evidence>
<dbReference type="Proteomes" id="UP000053328">
    <property type="component" value="Unassembled WGS sequence"/>
</dbReference>
<dbReference type="SUPFAM" id="SSF51556">
    <property type="entry name" value="Metallo-dependent hydrolases"/>
    <property type="match status" value="1"/>
</dbReference>
<feature type="region of interest" description="Disordered" evidence="1">
    <location>
        <begin position="163"/>
        <end position="194"/>
    </location>
</feature>
<dbReference type="GO" id="GO:0016788">
    <property type="term" value="F:hydrolase activity, acting on ester bonds"/>
    <property type="evidence" value="ECO:0007669"/>
    <property type="project" value="InterPro"/>
</dbReference>
<keyword evidence="3" id="KW-1185">Reference proteome</keyword>
<dbReference type="InterPro" id="IPR001130">
    <property type="entry name" value="TatD-like"/>
</dbReference>
<gene>
    <name evidence="2" type="ORF">PV08_06248</name>
</gene>
<proteinExistence type="predicted"/>
<evidence type="ECO:0000313" key="2">
    <source>
        <dbReference type="EMBL" id="KIW16197.1"/>
    </source>
</evidence>
<dbReference type="GeneID" id="27333331"/>
<dbReference type="RefSeq" id="XP_016236413.1">
    <property type="nucleotide sequence ID" value="XM_016380586.1"/>
</dbReference>
<reference evidence="2 3" key="1">
    <citation type="submission" date="2015-01" db="EMBL/GenBank/DDBJ databases">
        <title>The Genome Sequence of Exophiala spinifera CBS89968.</title>
        <authorList>
            <consortium name="The Broad Institute Genomics Platform"/>
            <person name="Cuomo C."/>
            <person name="de Hoog S."/>
            <person name="Gorbushina A."/>
            <person name="Stielow B."/>
            <person name="Teixiera M."/>
            <person name="Abouelleil A."/>
            <person name="Chapman S.B."/>
            <person name="Priest M."/>
            <person name="Young S.K."/>
            <person name="Wortman J."/>
            <person name="Nusbaum C."/>
            <person name="Birren B."/>
        </authorList>
    </citation>
    <scope>NUCLEOTIDE SEQUENCE [LARGE SCALE GENOMIC DNA]</scope>
    <source>
        <strain evidence="2 3">CBS 89968</strain>
    </source>
</reference>